<evidence type="ECO:0000313" key="2">
    <source>
        <dbReference type="EMBL" id="AIF70117.1"/>
    </source>
</evidence>
<dbReference type="KEGG" id="ppac:PAP_08680"/>
<gene>
    <name evidence="2" type="ORF">PAP_08680</name>
</gene>
<dbReference type="EMBL" id="CP006019">
    <property type="protein sequence ID" value="AIF70117.1"/>
    <property type="molecule type" value="Genomic_DNA"/>
</dbReference>
<feature type="transmembrane region" description="Helical" evidence="1">
    <location>
        <begin position="210"/>
        <end position="227"/>
    </location>
</feature>
<proteinExistence type="predicted"/>
<feature type="transmembrane region" description="Helical" evidence="1">
    <location>
        <begin position="258"/>
        <end position="277"/>
    </location>
</feature>
<evidence type="ECO:0000313" key="3">
    <source>
        <dbReference type="Proteomes" id="UP000027981"/>
    </source>
</evidence>
<protein>
    <submittedName>
        <fullName evidence="2">Uncharacterized protein</fullName>
    </submittedName>
</protein>
<feature type="transmembrane region" description="Helical" evidence="1">
    <location>
        <begin position="84"/>
        <end position="112"/>
    </location>
</feature>
<name>A0A075LVV0_9EURY</name>
<accession>A0A075LVV0</accession>
<reference evidence="2 3" key="2">
    <citation type="journal article" date="2015" name="Genome Announc.">
        <title>Complete Genome Sequence of Hyperthermophilic Piezophilic Archaeon Palaeococcus pacificus DY20341T, Isolated from Deep-Sea Hydrothermal Sediments.</title>
        <authorList>
            <person name="Zeng X."/>
            <person name="Jebbar M."/>
            <person name="Shao Z."/>
        </authorList>
    </citation>
    <scope>NUCLEOTIDE SEQUENCE [LARGE SCALE GENOMIC DNA]</scope>
    <source>
        <strain evidence="2 3">DY20341</strain>
    </source>
</reference>
<feature type="transmembrane region" description="Helical" evidence="1">
    <location>
        <begin position="149"/>
        <end position="165"/>
    </location>
</feature>
<evidence type="ECO:0000256" key="1">
    <source>
        <dbReference type="SAM" id="Phobius"/>
    </source>
</evidence>
<sequence length="286" mass="32309">MSGSTPPLEIINPFSFLFLWAFYGGGVLLVRELWVRWGRGYLRLMLLGLSYGIIEEGLAVKSFFDPQWADLGVLATYGRVFGVNLVWAVWLSIFHAIFSISVPILLIDIFYSELKEMPLLGKKGLKITLVAFISALLITFFLLNRYPPPPVQYSIAFLITVLLVLKTKTLRTAPPKLMSAFTLKHPMSYGTLFTLSLFILYMFIPNTSVPFVIPVTLGPLFTVHLYSQMEKLPALGRFALVIGILSPFLLFYDMILELNNIFGMSAVGVGTFIVLLWKYRRMKSLS</sequence>
<keyword evidence="1" id="KW-0472">Membrane</keyword>
<feature type="transmembrane region" description="Helical" evidence="1">
    <location>
        <begin position="124"/>
        <end position="143"/>
    </location>
</feature>
<dbReference type="Proteomes" id="UP000027981">
    <property type="component" value="Chromosome"/>
</dbReference>
<keyword evidence="1" id="KW-0812">Transmembrane</keyword>
<dbReference type="HOGENOM" id="CLU_926292_0_0_2"/>
<feature type="transmembrane region" description="Helical" evidence="1">
    <location>
        <begin position="12"/>
        <end position="30"/>
    </location>
</feature>
<dbReference type="AlphaFoldDB" id="A0A075LVV0"/>
<organism evidence="2 3">
    <name type="scientific">Palaeococcus pacificus DY20341</name>
    <dbReference type="NCBI Taxonomy" id="1343739"/>
    <lineage>
        <taxon>Archaea</taxon>
        <taxon>Methanobacteriati</taxon>
        <taxon>Methanobacteriota</taxon>
        <taxon>Thermococci</taxon>
        <taxon>Thermococcales</taxon>
        <taxon>Thermococcaceae</taxon>
        <taxon>Palaeococcus</taxon>
    </lineage>
</organism>
<keyword evidence="3" id="KW-1185">Reference proteome</keyword>
<dbReference type="eggNOG" id="arCOG11292">
    <property type="taxonomic scope" value="Archaea"/>
</dbReference>
<keyword evidence="1" id="KW-1133">Transmembrane helix</keyword>
<reference evidence="3" key="1">
    <citation type="submission" date="2013-06" db="EMBL/GenBank/DDBJ databases">
        <title>Complete Genome Sequence of Hyperthermophilic Palaeococcus pacificus DY20341T, Isolated from a Deep-Sea Hydrothermal Sediments.</title>
        <authorList>
            <person name="Zeng X."/>
            <person name="Shao Z."/>
        </authorList>
    </citation>
    <scope>NUCLEOTIDE SEQUENCE [LARGE SCALE GENOMIC DNA]</scope>
    <source>
        <strain evidence="3">DY20341</strain>
    </source>
</reference>
<feature type="transmembrane region" description="Helical" evidence="1">
    <location>
        <begin position="234"/>
        <end position="252"/>
    </location>
</feature>